<accession>A0A9N8PSS7</accession>
<keyword evidence="6" id="KW-1185">Reference proteome</keyword>
<dbReference type="GO" id="GO:0071949">
    <property type="term" value="F:FAD binding"/>
    <property type="evidence" value="ECO:0007669"/>
    <property type="project" value="InterPro"/>
</dbReference>
<dbReference type="AlphaFoldDB" id="A0A9N8PSS7"/>
<comment type="similarity">
    <text evidence="1">Belongs to the oxygen-dependent FAD-linked oxidoreductase family.</text>
</comment>
<name>A0A9N8PSS7_9PEZI</name>
<proteinExistence type="inferred from homology"/>
<sequence length="149" mass="15351">MNNSCSPFLGPSGSCSLRNLASYAIRVTCADDVIAGVGFAQTNNVRLMIKNTGHDFLGRSVGEESLALWTHNLKQTTFVSYKSSQYTGPAFRVGAGITNAELYATAGAKGYRAVGGPCPTVGATGGYAQGGGHDPPGAKFGLGSDQVLE</sequence>
<dbReference type="Pfam" id="PF01565">
    <property type="entry name" value="FAD_binding_4"/>
    <property type="match status" value="1"/>
</dbReference>
<dbReference type="OrthoDB" id="9983560at2759"/>
<feature type="region of interest" description="Disordered" evidence="3">
    <location>
        <begin position="127"/>
        <end position="149"/>
    </location>
</feature>
<dbReference type="EMBL" id="CAINUL010000005">
    <property type="protein sequence ID" value="CAD0109486.1"/>
    <property type="molecule type" value="Genomic_DNA"/>
</dbReference>
<evidence type="ECO:0000256" key="3">
    <source>
        <dbReference type="SAM" id="MobiDB-lite"/>
    </source>
</evidence>
<dbReference type="InterPro" id="IPR036318">
    <property type="entry name" value="FAD-bd_PCMH-like_sf"/>
</dbReference>
<dbReference type="GO" id="GO:0016491">
    <property type="term" value="F:oxidoreductase activity"/>
    <property type="evidence" value="ECO:0007669"/>
    <property type="project" value="UniProtKB-KW"/>
</dbReference>
<gene>
    <name evidence="5" type="ORF">AWRI4620_LOCUS3741</name>
</gene>
<evidence type="ECO:0000256" key="1">
    <source>
        <dbReference type="ARBA" id="ARBA00005466"/>
    </source>
</evidence>
<dbReference type="PANTHER" id="PTHR13878">
    <property type="entry name" value="GULONOLACTONE OXIDASE"/>
    <property type="match status" value="1"/>
</dbReference>
<dbReference type="InterPro" id="IPR050432">
    <property type="entry name" value="FAD-linked_Oxidoreductases_BP"/>
</dbReference>
<evidence type="ECO:0000259" key="4">
    <source>
        <dbReference type="PROSITE" id="PS51387"/>
    </source>
</evidence>
<evidence type="ECO:0000313" key="5">
    <source>
        <dbReference type="EMBL" id="CAD0109486.1"/>
    </source>
</evidence>
<keyword evidence="2" id="KW-0560">Oxidoreductase</keyword>
<dbReference type="Proteomes" id="UP000745764">
    <property type="component" value="Unassembled WGS sequence"/>
</dbReference>
<reference evidence="5" key="1">
    <citation type="submission" date="2020-06" db="EMBL/GenBank/DDBJ databases">
        <authorList>
            <person name="Onetto C."/>
        </authorList>
    </citation>
    <scope>NUCLEOTIDE SEQUENCE</scope>
</reference>
<evidence type="ECO:0000313" key="6">
    <source>
        <dbReference type="Proteomes" id="UP000745764"/>
    </source>
</evidence>
<evidence type="ECO:0000256" key="2">
    <source>
        <dbReference type="ARBA" id="ARBA00023002"/>
    </source>
</evidence>
<dbReference type="PROSITE" id="PS51387">
    <property type="entry name" value="FAD_PCMH"/>
    <property type="match status" value="1"/>
</dbReference>
<organism evidence="5 6">
    <name type="scientific">Aureobasidium uvarum</name>
    <dbReference type="NCBI Taxonomy" id="2773716"/>
    <lineage>
        <taxon>Eukaryota</taxon>
        <taxon>Fungi</taxon>
        <taxon>Dikarya</taxon>
        <taxon>Ascomycota</taxon>
        <taxon>Pezizomycotina</taxon>
        <taxon>Dothideomycetes</taxon>
        <taxon>Dothideomycetidae</taxon>
        <taxon>Dothideales</taxon>
        <taxon>Saccotheciaceae</taxon>
        <taxon>Aureobasidium</taxon>
    </lineage>
</organism>
<dbReference type="InterPro" id="IPR016169">
    <property type="entry name" value="FAD-bd_PCMH_sub2"/>
</dbReference>
<dbReference type="InterPro" id="IPR016166">
    <property type="entry name" value="FAD-bd_PCMH"/>
</dbReference>
<dbReference type="InterPro" id="IPR006094">
    <property type="entry name" value="Oxid_FAD_bind_N"/>
</dbReference>
<dbReference type="Gene3D" id="3.30.465.10">
    <property type="match status" value="1"/>
</dbReference>
<protein>
    <recommendedName>
        <fullName evidence="4">FAD-binding PCMH-type domain-containing protein</fullName>
    </recommendedName>
</protein>
<dbReference type="SUPFAM" id="SSF56176">
    <property type="entry name" value="FAD-binding/transporter-associated domain-like"/>
    <property type="match status" value="1"/>
</dbReference>
<comment type="caution">
    <text evidence="5">The sequence shown here is derived from an EMBL/GenBank/DDBJ whole genome shotgun (WGS) entry which is preliminary data.</text>
</comment>
<feature type="domain" description="FAD-binding PCMH-type" evidence="4">
    <location>
        <begin position="17"/>
        <end position="149"/>
    </location>
</feature>
<dbReference type="PANTHER" id="PTHR13878:SF91">
    <property type="entry name" value="FAD BINDING DOMAIN PROTEIN (AFU_ORTHOLOGUE AFUA_6G12070)-RELATED"/>
    <property type="match status" value="1"/>
</dbReference>